<sequence length="300" mass="33587">MDSPRVLSIQSHVVHGYVGNKSATFPLQVLGFEVDAINSVQYTNHVHYKVTKGQELFGNDLDDLFKGINGNEYVDQYTYLLTGYCRSASFLSKVVEVVTEMKKMNPKLKYVCDPVMGDNGKFYVSADQVQIYREQLLPLADIITPNQFEAEALTGIKINNTDDISKAIEILHSKGVSCVVITSTEISDDKTLCCYASRLSGDKNERFSLVFPKIDARFVGSGDLFAALMLAWLHKTDYNLKISIEKTIATMQIILKRTYDYASKIGKFDDDTLELKIVQSKSDIEDPKISIEATQISQAC</sequence>
<dbReference type="EMBL" id="MH990541">
    <property type="protein sequence ID" value="AYV89088.1"/>
    <property type="molecule type" value="mRNA"/>
</dbReference>
<dbReference type="GO" id="GO:0005829">
    <property type="term" value="C:cytosol"/>
    <property type="evidence" value="ECO:0007669"/>
    <property type="project" value="TreeGrafter"/>
</dbReference>
<evidence type="ECO:0000256" key="12">
    <source>
        <dbReference type="ARBA" id="ARBA00047310"/>
    </source>
</evidence>
<dbReference type="InterPro" id="IPR004625">
    <property type="entry name" value="PyrdxlKinase"/>
</dbReference>
<dbReference type="Pfam" id="PF08543">
    <property type="entry name" value="Phos_pyr_kin"/>
    <property type="match status" value="1"/>
</dbReference>
<evidence type="ECO:0000256" key="14">
    <source>
        <dbReference type="ARBA" id="ARBA00048524"/>
    </source>
</evidence>
<evidence type="ECO:0000256" key="6">
    <source>
        <dbReference type="ARBA" id="ARBA00018134"/>
    </source>
</evidence>
<evidence type="ECO:0000256" key="7">
    <source>
        <dbReference type="ARBA" id="ARBA00022679"/>
    </source>
</evidence>
<evidence type="ECO:0000256" key="3">
    <source>
        <dbReference type="ARBA" id="ARBA00005210"/>
    </source>
</evidence>
<evidence type="ECO:0000256" key="8">
    <source>
        <dbReference type="ARBA" id="ARBA00022741"/>
    </source>
</evidence>
<comment type="pathway">
    <text evidence="1">Cofactor metabolism; pyridoxal 5'-phosphate salvage; pyridoxamine 5'-phosphate from pyridoxamine: step 1/1.</text>
</comment>
<dbReference type="EC" id="2.7.1.35" evidence="5"/>
<accession>A0A3G5AP20</accession>
<dbReference type="Gene3D" id="3.40.1190.20">
    <property type="match status" value="1"/>
</dbReference>
<dbReference type="GO" id="GO:0005524">
    <property type="term" value="F:ATP binding"/>
    <property type="evidence" value="ECO:0007669"/>
    <property type="project" value="UniProtKB-KW"/>
</dbReference>
<dbReference type="AlphaFoldDB" id="A0A3G5AP20"/>
<evidence type="ECO:0000256" key="9">
    <source>
        <dbReference type="ARBA" id="ARBA00022777"/>
    </source>
</evidence>
<evidence type="ECO:0000256" key="11">
    <source>
        <dbReference type="ARBA" id="ARBA00032808"/>
    </source>
</evidence>
<keyword evidence="7" id="KW-0808">Transferase</keyword>
<comment type="similarity">
    <text evidence="4">Belongs to the pyridoxine kinase family.</text>
</comment>
<comment type="catalytic activity">
    <reaction evidence="14">
        <text>pyridoxine + ATP = pyridoxine 5'-phosphate + ADP + H(+)</text>
        <dbReference type="Rhea" id="RHEA:25108"/>
        <dbReference type="ChEBI" id="CHEBI:15378"/>
        <dbReference type="ChEBI" id="CHEBI:16709"/>
        <dbReference type="ChEBI" id="CHEBI:30616"/>
        <dbReference type="ChEBI" id="CHEBI:58589"/>
        <dbReference type="ChEBI" id="CHEBI:456216"/>
        <dbReference type="EC" id="2.7.1.35"/>
    </reaction>
    <physiologicalReaction direction="left-to-right" evidence="14">
        <dbReference type="Rhea" id="RHEA:25109"/>
    </physiologicalReaction>
</comment>
<evidence type="ECO:0000256" key="2">
    <source>
        <dbReference type="ARBA" id="ARBA00004835"/>
    </source>
</evidence>
<name>A0A3G5AP20_9ACAR</name>
<evidence type="ECO:0000256" key="5">
    <source>
        <dbReference type="ARBA" id="ARBA00012104"/>
    </source>
</evidence>
<protein>
    <recommendedName>
        <fullName evidence="6">Pyridoxal kinase</fullName>
        <ecNumber evidence="5">2.7.1.35</ecNumber>
    </recommendedName>
    <alternativeName>
        <fullName evidence="11">Pyridoxine kinase</fullName>
    </alternativeName>
</protein>
<evidence type="ECO:0000259" key="15">
    <source>
        <dbReference type="Pfam" id="PF08543"/>
    </source>
</evidence>
<dbReference type="GO" id="GO:0008478">
    <property type="term" value="F:pyridoxal kinase activity"/>
    <property type="evidence" value="ECO:0007669"/>
    <property type="project" value="UniProtKB-EC"/>
</dbReference>
<keyword evidence="8" id="KW-0547">Nucleotide-binding</keyword>
<dbReference type="SUPFAM" id="SSF53613">
    <property type="entry name" value="Ribokinase-like"/>
    <property type="match status" value="1"/>
</dbReference>
<dbReference type="PANTHER" id="PTHR10534:SF2">
    <property type="entry name" value="PYRIDOXAL KINASE"/>
    <property type="match status" value="1"/>
</dbReference>
<evidence type="ECO:0000256" key="10">
    <source>
        <dbReference type="ARBA" id="ARBA00022840"/>
    </source>
</evidence>
<dbReference type="PANTHER" id="PTHR10534">
    <property type="entry name" value="PYRIDOXAL KINASE"/>
    <property type="match status" value="1"/>
</dbReference>
<organism evidence="16">
    <name type="scientific">Tetranychus truncatus</name>
    <dbReference type="NCBI Taxonomy" id="93132"/>
    <lineage>
        <taxon>Eukaryota</taxon>
        <taxon>Metazoa</taxon>
        <taxon>Ecdysozoa</taxon>
        <taxon>Arthropoda</taxon>
        <taxon>Chelicerata</taxon>
        <taxon>Arachnida</taxon>
        <taxon>Acari</taxon>
        <taxon>Acariformes</taxon>
        <taxon>Trombidiformes</taxon>
        <taxon>Prostigmata</taxon>
        <taxon>Eleutherengona</taxon>
        <taxon>Raphignathae</taxon>
        <taxon>Tetranychoidea</taxon>
        <taxon>Tetranychidae</taxon>
        <taxon>Tetranychus</taxon>
    </lineage>
</organism>
<keyword evidence="10" id="KW-0067">ATP-binding</keyword>
<dbReference type="UniPathway" id="UPA01068">
    <property type="reaction ID" value="UER00298"/>
</dbReference>
<evidence type="ECO:0000256" key="13">
    <source>
        <dbReference type="ARBA" id="ARBA00047377"/>
    </source>
</evidence>
<evidence type="ECO:0000313" key="16">
    <source>
        <dbReference type="EMBL" id="AYV89088.1"/>
    </source>
</evidence>
<dbReference type="NCBIfam" id="TIGR00687">
    <property type="entry name" value="pyridox_kin"/>
    <property type="match status" value="1"/>
</dbReference>
<dbReference type="InterPro" id="IPR013749">
    <property type="entry name" value="PM/HMP-P_kinase-1"/>
</dbReference>
<comment type="pathway">
    <text evidence="2">Cofactor metabolism; pyridoxal 5'-phosphate salvage; pyridoxine 5'-phosphate from pyridoxine: step 1/1.</text>
</comment>
<evidence type="ECO:0000256" key="1">
    <source>
        <dbReference type="ARBA" id="ARBA00004750"/>
    </source>
</evidence>
<dbReference type="CDD" id="cd01173">
    <property type="entry name" value="pyridoxal_pyridoxamine_kinase"/>
    <property type="match status" value="1"/>
</dbReference>
<comment type="catalytic activity">
    <reaction evidence="13">
        <text>pyridoxal + ATP = pyridoxal 5'-phosphate + ADP + H(+)</text>
        <dbReference type="Rhea" id="RHEA:10224"/>
        <dbReference type="ChEBI" id="CHEBI:15378"/>
        <dbReference type="ChEBI" id="CHEBI:17310"/>
        <dbReference type="ChEBI" id="CHEBI:30616"/>
        <dbReference type="ChEBI" id="CHEBI:456216"/>
        <dbReference type="ChEBI" id="CHEBI:597326"/>
        <dbReference type="EC" id="2.7.1.35"/>
    </reaction>
    <physiologicalReaction direction="left-to-right" evidence="13">
        <dbReference type="Rhea" id="RHEA:10225"/>
    </physiologicalReaction>
</comment>
<reference evidence="16" key="1">
    <citation type="submission" date="2018-09" db="EMBL/GenBank/DDBJ databases">
        <title>Comparative analyses of salivary proteins from the facultative symbiont-infected and uninfected Tetranychus truncatus.</title>
        <authorList>
            <person name="Zhu Y.-X."/>
            <person name="Huang H.-J."/>
            <person name="Hong X.-Y."/>
        </authorList>
    </citation>
    <scope>NUCLEOTIDE SEQUENCE</scope>
</reference>
<comment type="pathway">
    <text evidence="3">Cofactor metabolism; pyridoxal 5'-phosphate salvage; pyridoxal 5'-phosphate from pyridoxal: step 1/1.</text>
</comment>
<comment type="catalytic activity">
    <reaction evidence="12">
        <text>pyridoxamine + ATP = pyridoxamine 5'-phosphate + ADP + H(+)</text>
        <dbReference type="Rhea" id="RHEA:25104"/>
        <dbReference type="ChEBI" id="CHEBI:15378"/>
        <dbReference type="ChEBI" id="CHEBI:30616"/>
        <dbReference type="ChEBI" id="CHEBI:57761"/>
        <dbReference type="ChEBI" id="CHEBI:58451"/>
        <dbReference type="ChEBI" id="CHEBI:456216"/>
        <dbReference type="EC" id="2.7.1.35"/>
    </reaction>
    <physiologicalReaction direction="left-to-right" evidence="12">
        <dbReference type="Rhea" id="RHEA:25105"/>
    </physiologicalReaction>
</comment>
<dbReference type="InterPro" id="IPR029056">
    <property type="entry name" value="Ribokinase-like"/>
</dbReference>
<proteinExistence type="evidence at transcript level"/>
<keyword evidence="9 16" id="KW-0418">Kinase</keyword>
<dbReference type="GO" id="GO:0009443">
    <property type="term" value="P:pyridoxal 5'-phosphate salvage"/>
    <property type="evidence" value="ECO:0007669"/>
    <property type="project" value="InterPro"/>
</dbReference>
<evidence type="ECO:0000256" key="4">
    <source>
        <dbReference type="ARBA" id="ARBA00008805"/>
    </source>
</evidence>
<feature type="domain" description="Pyridoxamine kinase/Phosphomethylpyrimidine kinase" evidence="15">
    <location>
        <begin position="92"/>
        <end position="264"/>
    </location>
</feature>